<reference evidence="2 3" key="1">
    <citation type="submission" date="2016-11" db="EMBL/GenBank/DDBJ databases">
        <authorList>
            <person name="Jaros S."/>
            <person name="Januszkiewicz K."/>
            <person name="Wedrychowicz H."/>
        </authorList>
    </citation>
    <scope>NUCLEOTIDE SEQUENCE [LARGE SCALE GENOMIC DNA]</scope>
    <source>
        <strain evidence="2 3">DSM 27063</strain>
    </source>
</reference>
<protein>
    <submittedName>
        <fullName evidence="2">tRNA U34 5-methylaminomethyl-2-thiouridine-forming methyltransferase MnmC</fullName>
    </submittedName>
</protein>
<dbReference type="InterPro" id="IPR008471">
    <property type="entry name" value="MnmC-like_methylTransf"/>
</dbReference>
<dbReference type="OrthoDB" id="9786494at2"/>
<dbReference type="SUPFAM" id="SSF53335">
    <property type="entry name" value="S-adenosyl-L-methionine-dependent methyltransferases"/>
    <property type="match status" value="1"/>
</dbReference>
<dbReference type="NCBIfam" id="NF033855">
    <property type="entry name" value="tRNA_MNMC2"/>
    <property type="match status" value="1"/>
</dbReference>
<dbReference type="RefSeq" id="WP_073171430.1">
    <property type="nucleotide sequence ID" value="NZ_FQZE01000026.1"/>
</dbReference>
<evidence type="ECO:0000259" key="1">
    <source>
        <dbReference type="Pfam" id="PF05430"/>
    </source>
</evidence>
<feature type="domain" description="MnmC-like methyltransferase" evidence="1">
    <location>
        <begin position="121"/>
        <end position="220"/>
    </location>
</feature>
<proteinExistence type="predicted"/>
<organism evidence="2 3">
    <name type="scientific">Tangfeifania diversioriginum</name>
    <dbReference type="NCBI Taxonomy" id="1168035"/>
    <lineage>
        <taxon>Bacteria</taxon>
        <taxon>Pseudomonadati</taxon>
        <taxon>Bacteroidota</taxon>
        <taxon>Bacteroidia</taxon>
        <taxon>Marinilabiliales</taxon>
        <taxon>Prolixibacteraceae</taxon>
        <taxon>Tangfeifania</taxon>
    </lineage>
</organism>
<dbReference type="GO" id="GO:0004808">
    <property type="term" value="F:tRNA (5-methylaminomethyl-2-thiouridylate)(34)-methyltransferase activity"/>
    <property type="evidence" value="ECO:0007669"/>
    <property type="project" value="InterPro"/>
</dbReference>
<dbReference type="AlphaFoldDB" id="A0A1M6L9Z5"/>
<dbReference type="GO" id="GO:0032259">
    <property type="term" value="P:methylation"/>
    <property type="evidence" value="ECO:0007669"/>
    <property type="project" value="UniProtKB-KW"/>
</dbReference>
<gene>
    <name evidence="2" type="ORF">SAMN05444280_12617</name>
</gene>
<dbReference type="PANTHER" id="PTHR39963">
    <property type="entry name" value="SLL0983 PROTEIN"/>
    <property type="match status" value="1"/>
</dbReference>
<dbReference type="Pfam" id="PF05430">
    <property type="entry name" value="Methyltransf_30"/>
    <property type="match status" value="1"/>
</dbReference>
<name>A0A1M6L9Z5_9BACT</name>
<evidence type="ECO:0000313" key="2">
    <source>
        <dbReference type="EMBL" id="SHJ67965.1"/>
    </source>
</evidence>
<dbReference type="STRING" id="1168035.SAMN05444280_12617"/>
<keyword evidence="2" id="KW-0808">Transferase</keyword>
<evidence type="ECO:0000313" key="3">
    <source>
        <dbReference type="Proteomes" id="UP000184050"/>
    </source>
</evidence>
<dbReference type="GO" id="GO:0016645">
    <property type="term" value="F:oxidoreductase activity, acting on the CH-NH group of donors"/>
    <property type="evidence" value="ECO:0007669"/>
    <property type="project" value="InterPro"/>
</dbReference>
<keyword evidence="2" id="KW-0489">Methyltransferase</keyword>
<dbReference type="EMBL" id="FQZE01000026">
    <property type="protein sequence ID" value="SHJ67965.1"/>
    <property type="molecule type" value="Genomic_DNA"/>
</dbReference>
<dbReference type="PANTHER" id="PTHR39963:SF1">
    <property type="entry name" value="MNMC-LIKE METHYLTRANSFERASE DOMAIN-CONTAINING PROTEIN"/>
    <property type="match status" value="1"/>
</dbReference>
<dbReference type="InterPro" id="IPR029063">
    <property type="entry name" value="SAM-dependent_MTases_sf"/>
</dbReference>
<sequence>MEYQIRKTADGSSTIYLPEMDEQYHSLNGAITESEHVFLKTGYLHQSASEPVVFEVGFGTGLNCLLTAVLAQKQKRCTTYLTVEKYPVDMELIEKLDYGALISEEADALFRKIHACKWDEKVQISEYFHIVKIQKDITKDKPEIEQPANVVFFDAFGPDKQPEMWTPQIFEHLNKIMAPQGVFVTYSAKGQVRRDLSAAGFSMERLPGPPGKKEMLRGIKVDSGL</sequence>
<dbReference type="InterPro" id="IPR047785">
    <property type="entry name" value="tRNA_MNMC2"/>
</dbReference>
<dbReference type="Proteomes" id="UP000184050">
    <property type="component" value="Unassembled WGS sequence"/>
</dbReference>
<accession>A0A1M6L9Z5</accession>
<keyword evidence="3" id="KW-1185">Reference proteome</keyword>
<dbReference type="Gene3D" id="3.40.50.150">
    <property type="entry name" value="Vaccinia Virus protein VP39"/>
    <property type="match status" value="1"/>
</dbReference>